<comment type="similarity">
    <text evidence="1">Belongs to the purine/pyrimidine phosphoribosyltransferase family.</text>
</comment>
<keyword evidence="4" id="KW-0460">Magnesium</keyword>
<dbReference type="GO" id="GO:0006166">
    <property type="term" value="P:purine ribonucleoside salvage"/>
    <property type="evidence" value="ECO:0007669"/>
    <property type="project" value="InterPro"/>
</dbReference>
<evidence type="ECO:0000259" key="6">
    <source>
        <dbReference type="PROSITE" id="PS51665"/>
    </source>
</evidence>
<dbReference type="CDD" id="cd06223">
    <property type="entry name" value="PRTases_typeI"/>
    <property type="match status" value="1"/>
</dbReference>
<dbReference type="GO" id="GO:0000287">
    <property type="term" value="F:magnesium ion binding"/>
    <property type="evidence" value="ECO:0007669"/>
    <property type="project" value="TreeGrafter"/>
</dbReference>
<dbReference type="PANTHER" id="PTHR43340">
    <property type="entry name" value="HYPOXANTHINE-GUANINE PHOSPHORIBOSYLTRANSFERASE"/>
    <property type="match status" value="1"/>
</dbReference>
<dbReference type="SUPFAM" id="SSF53271">
    <property type="entry name" value="PRTase-like"/>
    <property type="match status" value="1"/>
</dbReference>
<dbReference type="InterPro" id="IPR029057">
    <property type="entry name" value="PRTase-like"/>
</dbReference>
<protein>
    <recommendedName>
        <fullName evidence="5">Phosphoribosyltransferase domain-containing protein 1</fullName>
    </recommendedName>
</protein>
<evidence type="ECO:0000256" key="4">
    <source>
        <dbReference type="ARBA" id="ARBA00022842"/>
    </source>
</evidence>
<accession>A0AAN8AC83</accession>
<dbReference type="Pfam" id="PF00156">
    <property type="entry name" value="Pribosyltran"/>
    <property type="match status" value="1"/>
</dbReference>
<evidence type="ECO:0000256" key="1">
    <source>
        <dbReference type="ARBA" id="ARBA00008391"/>
    </source>
</evidence>
<dbReference type="GO" id="GO:0046100">
    <property type="term" value="P:hypoxanthine metabolic process"/>
    <property type="evidence" value="ECO:0007669"/>
    <property type="project" value="TreeGrafter"/>
</dbReference>
<keyword evidence="2" id="KW-0479">Metal-binding</keyword>
<dbReference type="PROSITE" id="PS51665">
    <property type="entry name" value="ENKURIN"/>
    <property type="match status" value="1"/>
</dbReference>
<dbReference type="InterPro" id="IPR050408">
    <property type="entry name" value="HGPRT"/>
</dbReference>
<dbReference type="AlphaFoldDB" id="A0AAN8AC83"/>
<dbReference type="GO" id="GO:0006178">
    <property type="term" value="P:guanine salvage"/>
    <property type="evidence" value="ECO:0007669"/>
    <property type="project" value="TreeGrafter"/>
</dbReference>
<dbReference type="InterPro" id="IPR005904">
    <property type="entry name" value="Hxn_phspho_trans"/>
</dbReference>
<evidence type="ECO:0000256" key="2">
    <source>
        <dbReference type="ARBA" id="ARBA00022723"/>
    </source>
</evidence>
<dbReference type="NCBIfam" id="TIGR01203">
    <property type="entry name" value="HGPRTase"/>
    <property type="match status" value="1"/>
</dbReference>
<keyword evidence="8" id="KW-1185">Reference proteome</keyword>
<dbReference type="GO" id="GO:0005829">
    <property type="term" value="C:cytosol"/>
    <property type="evidence" value="ECO:0007669"/>
    <property type="project" value="TreeGrafter"/>
</dbReference>
<proteinExistence type="inferred from homology"/>
<dbReference type="EMBL" id="JAUZQC010000023">
    <property type="protein sequence ID" value="KAK5849953.1"/>
    <property type="molecule type" value="Genomic_DNA"/>
</dbReference>
<keyword evidence="3" id="KW-0547">Nucleotide-binding</keyword>
<dbReference type="PANTHER" id="PTHR43340:SF5">
    <property type="entry name" value="PHOSPHORIBOSYLTRANSFERASE DOMAIN-CONTAINING PROTEIN 1"/>
    <property type="match status" value="1"/>
</dbReference>
<comment type="caution">
    <text evidence="7">The sequence shown here is derived from an EMBL/GenBank/DDBJ whole genome shotgun (WGS) entry which is preliminary data.</text>
</comment>
<dbReference type="GO" id="GO:0032264">
    <property type="term" value="P:IMP salvage"/>
    <property type="evidence" value="ECO:0007669"/>
    <property type="project" value="TreeGrafter"/>
</dbReference>
<name>A0AAN8AC83_ELEMC</name>
<feature type="domain" description="Enkurin" evidence="6">
    <location>
        <begin position="159"/>
        <end position="251"/>
    </location>
</feature>
<dbReference type="InterPro" id="IPR000836">
    <property type="entry name" value="PRTase_dom"/>
</dbReference>
<dbReference type="GO" id="GO:0004422">
    <property type="term" value="F:hypoxanthine phosphoribosyltransferase activity"/>
    <property type="evidence" value="ECO:0007669"/>
    <property type="project" value="InterPro"/>
</dbReference>
<sequence length="491" mass="56648">MSAAVYPRESVYNLIPKEEVHPQKTQRYVSKYRPTVVLEKKSTQDAMRTMGPAKVEVPTPEKFLKKHSKEPKLPENTQKVVRKSCTVRKPAVPARTDIPPMGFHTNRDFIRTATAVPMKPKPTSVDTSKGHKQLLENSGLIPKYIKKKDYGEVPEYLLQRNEEEQRAQEEYDEFVKEQREQGAMKHLSDEERHAVLEGLKKNWDELHHEYQGLSLVTDNLSKKSRRDRLEEREATTTVTAACILNLCFSEDCFHLLYMDNAGMKKGIVLKDDWPGYSLDLFTYPEHYHEDIESVYIPHGIIMNRVERLAGYIMDDFADNNNIMVLCVLKGGYKFCADLVEFIKVLGRNSNKYLETRVEFIRLKSYLNDQSTEELQIIGSGDLSFLRGRLLMFFSLFFTCTKSVLIVEAIVDTGKTMKALLKHVETFEPKMVKVAGLLVKRVPNMAESLTDYVGFEIPNHFVVGYALDYNEYFRDLNHLCVISKTGKMKYKV</sequence>
<reference evidence="7 8" key="2">
    <citation type="journal article" date="2023" name="Mol. Biol. Evol.">
        <title>Genomics of Secondarily Temperate Adaptation in the Only Non-Antarctic Icefish.</title>
        <authorList>
            <person name="Rivera-Colon A.G."/>
            <person name="Rayamajhi N."/>
            <person name="Minhas B.F."/>
            <person name="Madrigal G."/>
            <person name="Bilyk K.T."/>
            <person name="Yoon V."/>
            <person name="Hune M."/>
            <person name="Gregory S."/>
            <person name="Cheng C.H.C."/>
            <person name="Catchen J.M."/>
        </authorList>
    </citation>
    <scope>NUCLEOTIDE SEQUENCE [LARGE SCALE GENOMIC DNA]</scope>
    <source>
        <strain evidence="7">JMC-PN-2008</strain>
    </source>
</reference>
<dbReference type="Pfam" id="PF13864">
    <property type="entry name" value="Enkurin"/>
    <property type="match status" value="1"/>
</dbReference>
<gene>
    <name evidence="7" type="ORF">PBY51_014246</name>
</gene>
<dbReference type="InterPro" id="IPR027012">
    <property type="entry name" value="Enkurin_dom"/>
</dbReference>
<evidence type="ECO:0000256" key="5">
    <source>
        <dbReference type="ARBA" id="ARBA00071775"/>
    </source>
</evidence>
<dbReference type="Proteomes" id="UP001346869">
    <property type="component" value="Unassembled WGS sequence"/>
</dbReference>
<dbReference type="FunFam" id="3.40.50.2020:FF:000038">
    <property type="entry name" value="Hypoxanthine phosphoribosyltransferase"/>
    <property type="match status" value="1"/>
</dbReference>
<evidence type="ECO:0000313" key="7">
    <source>
        <dbReference type="EMBL" id="KAK5849953.1"/>
    </source>
</evidence>
<evidence type="ECO:0000256" key="3">
    <source>
        <dbReference type="ARBA" id="ARBA00022741"/>
    </source>
</evidence>
<organism evidence="7 8">
    <name type="scientific">Eleginops maclovinus</name>
    <name type="common">Patagonian blennie</name>
    <name type="synonym">Eleginus maclovinus</name>
    <dbReference type="NCBI Taxonomy" id="56733"/>
    <lineage>
        <taxon>Eukaryota</taxon>
        <taxon>Metazoa</taxon>
        <taxon>Chordata</taxon>
        <taxon>Craniata</taxon>
        <taxon>Vertebrata</taxon>
        <taxon>Euteleostomi</taxon>
        <taxon>Actinopterygii</taxon>
        <taxon>Neopterygii</taxon>
        <taxon>Teleostei</taxon>
        <taxon>Neoteleostei</taxon>
        <taxon>Acanthomorphata</taxon>
        <taxon>Eupercaria</taxon>
        <taxon>Perciformes</taxon>
        <taxon>Notothenioidei</taxon>
        <taxon>Eleginopidae</taxon>
        <taxon>Eleginops</taxon>
    </lineage>
</organism>
<reference evidence="7 8" key="1">
    <citation type="journal article" date="2023" name="Genes (Basel)">
        <title>Chromosome-Level Genome Assembly and Circadian Gene Repertoire of the Patagonia Blennie Eleginops maclovinus-The Closest Ancestral Proxy of Antarctic Cryonotothenioids.</title>
        <authorList>
            <person name="Cheng C.C."/>
            <person name="Rivera-Colon A.G."/>
            <person name="Minhas B.F."/>
            <person name="Wilson L."/>
            <person name="Rayamajhi N."/>
            <person name="Vargas-Chacoff L."/>
            <person name="Catchen J.M."/>
        </authorList>
    </citation>
    <scope>NUCLEOTIDE SEQUENCE [LARGE SCALE GENOMIC DNA]</scope>
    <source>
        <strain evidence="7">JMC-PN-2008</strain>
    </source>
</reference>
<evidence type="ECO:0000313" key="8">
    <source>
        <dbReference type="Proteomes" id="UP001346869"/>
    </source>
</evidence>
<dbReference type="Gene3D" id="3.40.50.2020">
    <property type="match status" value="1"/>
</dbReference>
<dbReference type="GO" id="GO:0000166">
    <property type="term" value="F:nucleotide binding"/>
    <property type="evidence" value="ECO:0007669"/>
    <property type="project" value="UniProtKB-KW"/>
</dbReference>
<dbReference type="GO" id="GO:0032263">
    <property type="term" value="P:GMP salvage"/>
    <property type="evidence" value="ECO:0007669"/>
    <property type="project" value="TreeGrafter"/>
</dbReference>